<dbReference type="PANTHER" id="PTHR12207">
    <property type="entry name" value="V-SET AND TRANSMEMBRANE DOMAIN-CONTAINING PROTEIN"/>
    <property type="match status" value="1"/>
</dbReference>
<feature type="domain" description="Ig-like" evidence="11">
    <location>
        <begin position="542"/>
        <end position="657"/>
    </location>
</feature>
<evidence type="ECO:0000256" key="9">
    <source>
        <dbReference type="SAM" id="Phobius"/>
    </source>
</evidence>
<feature type="transmembrane region" description="Helical" evidence="9">
    <location>
        <begin position="1018"/>
        <end position="1039"/>
    </location>
</feature>
<feature type="signal peptide" evidence="10">
    <location>
        <begin position="1"/>
        <end position="27"/>
    </location>
</feature>
<dbReference type="InterPro" id="IPR051102">
    <property type="entry name" value="IgSF_V-set/TM_domain"/>
</dbReference>
<dbReference type="InterPro" id="IPR007110">
    <property type="entry name" value="Ig-like_dom"/>
</dbReference>
<sequence length="1071" mass="119177">MKCSQKTCLRANDLLLCLGLLLHCGEAKVNTEVQAGPLYRVVGSELSISCNVSGFRSENITKEIQFRVKKPAKATEINIISTGDPHFSYSVYKSRVRSGEITLKHENPNSVFFKIQRLEKGDEGEYDCSVVNHESNYDGTYSVKTTVKVIDNSLSVSSPASPPTLSYNEGDALTLTCQASSNTIQHTHLSFAWYLHKDGEDRKPIISLGRDFTLSPGSGFEGRYQAGHIRLDKLGEATYQLNMAQLELSDQGRIYCQAQEWIQDPDQSWYSITEKAAKETTLNVKAREVLPDTSSLAVRISAQAVTLQKGQELSLSCNVDTQNLKERFFSVAWLRGNVELIRIGPTGIQSVGPQYSGRIKEGELRASRIGDRDYRLILQPVRTEDQGQYICRAWLQDRGPDGAFTQGAPQDSSSQEISILTTESGLSVEMENTVGVNEGYGLMLTCKVHGVKGQLSVTWQRKSTSAAIFTKVISLSQEGVVEKAEFMSHKVNATRTAAGTFILELDEVRPSDAGVYECAVSEWESNSKTNSQSQTTTVTVVPSESFVKVSLISRNNNVTVGENVALMCWVKGPPVPITLAWSLQRDASTLDTILTMYYDGAISWSGDQSRYQLKVEKQKNGVFHYLVINGVSQSEVGIYQCRVSVFLDNVYKKLPLSNLVAISVMNPTSKLDLTPTPALTVNINTDIKIKCSVNSKPSTPTHYAVTWLLQQQAESTMIMKSDRDALVTFGPNVQPSHSQRISMKRTQGPSFELNIRQARISDNGSYVCEVVEWLQDPHGDWYQLSPVSKTTELTVIEPANDLHLEKKEQRLTAREGDEVELKCNIISGASGPSFFYKVAWLYTRHGSSVRSPLVELDHTGLLSYPGNQELRGLQGRLHFSRPTQRSFYLGIKRAHEEDNGTYQCQVEQYQLDQEGQWQQKASDSAGLISLTVNVTEINLSVVEEEQDLNLTRSQNFTIPCHITKQSSNESEFQVEEWLLSLSLGWRKVAVEKSGHLTVHFYDEGVVKANSEPKCKSDIWMGMLIVTVICSMLVIVLLVLKICRSKVSGGNKSGENLWAEQHPLNTKPIADD</sequence>
<feature type="domain" description="Ig-like" evidence="11">
    <location>
        <begin position="798"/>
        <end position="922"/>
    </location>
</feature>
<dbReference type="EMBL" id="JAPTMU010000013">
    <property type="protein sequence ID" value="KAJ4933168.1"/>
    <property type="molecule type" value="Genomic_DNA"/>
</dbReference>
<protein>
    <recommendedName>
        <fullName evidence="11">Ig-like domain-containing protein</fullName>
    </recommendedName>
</protein>
<organism evidence="12 13">
    <name type="scientific">Pogonophryne albipinna</name>
    <dbReference type="NCBI Taxonomy" id="1090488"/>
    <lineage>
        <taxon>Eukaryota</taxon>
        <taxon>Metazoa</taxon>
        <taxon>Chordata</taxon>
        <taxon>Craniata</taxon>
        <taxon>Vertebrata</taxon>
        <taxon>Euteleostomi</taxon>
        <taxon>Actinopterygii</taxon>
        <taxon>Neopterygii</taxon>
        <taxon>Teleostei</taxon>
        <taxon>Neoteleostei</taxon>
        <taxon>Acanthomorphata</taxon>
        <taxon>Eupercaria</taxon>
        <taxon>Perciformes</taxon>
        <taxon>Notothenioidei</taxon>
        <taxon>Pogonophryne</taxon>
    </lineage>
</organism>
<dbReference type="SMART" id="SM00406">
    <property type="entry name" value="IGv"/>
    <property type="match status" value="7"/>
</dbReference>
<dbReference type="SMART" id="SM00408">
    <property type="entry name" value="IGc2"/>
    <property type="match status" value="3"/>
</dbReference>
<keyword evidence="5 9" id="KW-1133">Transmembrane helix</keyword>
<evidence type="ECO:0000256" key="5">
    <source>
        <dbReference type="ARBA" id="ARBA00022989"/>
    </source>
</evidence>
<evidence type="ECO:0000256" key="2">
    <source>
        <dbReference type="ARBA" id="ARBA00022692"/>
    </source>
</evidence>
<keyword evidence="3 10" id="KW-0732">Signal</keyword>
<dbReference type="Proteomes" id="UP001219934">
    <property type="component" value="Unassembled WGS sequence"/>
</dbReference>
<gene>
    <name evidence="12" type="ORF">JOQ06_030003</name>
</gene>
<dbReference type="SUPFAM" id="SSF48726">
    <property type="entry name" value="Immunoglobulin"/>
    <property type="match status" value="7"/>
</dbReference>
<evidence type="ECO:0000313" key="13">
    <source>
        <dbReference type="Proteomes" id="UP001219934"/>
    </source>
</evidence>
<feature type="domain" description="Ig-like" evidence="11">
    <location>
        <begin position="291"/>
        <end position="393"/>
    </location>
</feature>
<keyword evidence="8" id="KW-0393">Immunoglobulin domain</keyword>
<evidence type="ECO:0000256" key="8">
    <source>
        <dbReference type="ARBA" id="ARBA00023319"/>
    </source>
</evidence>
<feature type="domain" description="Ig-like" evidence="11">
    <location>
        <begin position="159"/>
        <end position="273"/>
    </location>
</feature>
<accession>A0AAD6AXB8</accession>
<evidence type="ECO:0000259" key="11">
    <source>
        <dbReference type="PROSITE" id="PS50835"/>
    </source>
</evidence>
<name>A0AAD6AXB8_9TELE</name>
<feature type="domain" description="Ig-like" evidence="11">
    <location>
        <begin position="667"/>
        <end position="794"/>
    </location>
</feature>
<keyword evidence="7" id="KW-1015">Disulfide bond</keyword>
<evidence type="ECO:0000256" key="10">
    <source>
        <dbReference type="SAM" id="SignalP"/>
    </source>
</evidence>
<dbReference type="GO" id="GO:0016020">
    <property type="term" value="C:membrane"/>
    <property type="evidence" value="ECO:0007669"/>
    <property type="project" value="UniProtKB-SubCell"/>
</dbReference>
<proteinExistence type="predicted"/>
<dbReference type="InterPro" id="IPR013783">
    <property type="entry name" value="Ig-like_fold"/>
</dbReference>
<dbReference type="InterPro" id="IPR003598">
    <property type="entry name" value="Ig_sub2"/>
</dbReference>
<dbReference type="CDD" id="cd00099">
    <property type="entry name" value="IgV"/>
    <property type="match status" value="1"/>
</dbReference>
<dbReference type="PROSITE" id="PS50835">
    <property type="entry name" value="IG_LIKE"/>
    <property type="match status" value="6"/>
</dbReference>
<comment type="subcellular location">
    <subcellularLocation>
        <location evidence="1">Membrane</location>
        <topology evidence="1">Single-pass type I membrane protein</topology>
    </subcellularLocation>
</comment>
<dbReference type="InterPro" id="IPR003599">
    <property type="entry name" value="Ig_sub"/>
</dbReference>
<feature type="domain" description="Ig-like" evidence="11">
    <location>
        <begin position="409"/>
        <end position="539"/>
    </location>
</feature>
<keyword evidence="13" id="KW-1185">Reference proteome</keyword>
<feature type="chain" id="PRO_5042133420" description="Ig-like domain-containing protein" evidence="10">
    <location>
        <begin position="28"/>
        <end position="1071"/>
    </location>
</feature>
<dbReference type="Gene3D" id="2.60.40.10">
    <property type="entry name" value="Immunoglobulins"/>
    <property type="match status" value="7"/>
</dbReference>
<evidence type="ECO:0000256" key="1">
    <source>
        <dbReference type="ARBA" id="ARBA00004479"/>
    </source>
</evidence>
<keyword evidence="4" id="KW-0677">Repeat</keyword>
<dbReference type="FunFam" id="2.60.40.10:FF:000491">
    <property type="entry name" value="Immunoglobulin superfamily, member 3"/>
    <property type="match status" value="1"/>
</dbReference>
<dbReference type="InterPro" id="IPR013106">
    <property type="entry name" value="Ig_V-set"/>
</dbReference>
<dbReference type="AlphaFoldDB" id="A0AAD6AXB8"/>
<evidence type="ECO:0000256" key="3">
    <source>
        <dbReference type="ARBA" id="ARBA00022729"/>
    </source>
</evidence>
<reference evidence="12" key="1">
    <citation type="submission" date="2022-11" db="EMBL/GenBank/DDBJ databases">
        <title>Chromosome-level genome of Pogonophryne albipinna.</title>
        <authorList>
            <person name="Jo E."/>
        </authorList>
    </citation>
    <scope>NUCLEOTIDE SEQUENCE</scope>
    <source>
        <strain evidence="12">SGF0006</strain>
        <tissue evidence="12">Muscle</tissue>
    </source>
</reference>
<evidence type="ECO:0000256" key="4">
    <source>
        <dbReference type="ARBA" id="ARBA00022737"/>
    </source>
</evidence>
<dbReference type="Pfam" id="PF07686">
    <property type="entry name" value="V-set"/>
    <property type="match status" value="4"/>
</dbReference>
<evidence type="ECO:0000256" key="6">
    <source>
        <dbReference type="ARBA" id="ARBA00023136"/>
    </source>
</evidence>
<evidence type="ECO:0000313" key="12">
    <source>
        <dbReference type="EMBL" id="KAJ4933168.1"/>
    </source>
</evidence>
<comment type="caution">
    <text evidence="12">The sequence shown here is derived from an EMBL/GenBank/DDBJ whole genome shotgun (WGS) entry which is preliminary data.</text>
</comment>
<keyword evidence="6 9" id="KW-0472">Membrane</keyword>
<keyword evidence="2 9" id="KW-0812">Transmembrane</keyword>
<dbReference type="InterPro" id="IPR036179">
    <property type="entry name" value="Ig-like_dom_sf"/>
</dbReference>
<evidence type="ECO:0000256" key="7">
    <source>
        <dbReference type="ARBA" id="ARBA00023157"/>
    </source>
</evidence>
<dbReference type="FunFam" id="2.60.40.10:FF:000191">
    <property type="entry name" value="Immunoglobulin superfamily member 3"/>
    <property type="match status" value="1"/>
</dbReference>
<dbReference type="SMART" id="SM00409">
    <property type="entry name" value="IG"/>
    <property type="match status" value="7"/>
</dbReference>
<dbReference type="PANTHER" id="PTHR12207:SF25">
    <property type="entry name" value="IMMUNOGLOBULIN SUPERFAMILY MEMBER 2"/>
    <property type="match status" value="1"/>
</dbReference>